<feature type="compositionally biased region" description="Polar residues" evidence="2">
    <location>
        <begin position="24"/>
        <end position="40"/>
    </location>
</feature>
<feature type="compositionally biased region" description="Basic and acidic residues" evidence="2">
    <location>
        <begin position="125"/>
        <end position="135"/>
    </location>
</feature>
<dbReference type="InterPro" id="IPR015940">
    <property type="entry name" value="UBA"/>
</dbReference>
<evidence type="ECO:0000256" key="2">
    <source>
        <dbReference type="SAM" id="MobiDB-lite"/>
    </source>
</evidence>
<dbReference type="Proteomes" id="UP001370490">
    <property type="component" value="Unassembled WGS sequence"/>
</dbReference>
<keyword evidence="5" id="KW-1185">Reference proteome</keyword>
<dbReference type="PANTHER" id="PTHR35294">
    <property type="entry name" value="UBIQUITIN-ASSOCIATED/TRANSLATION ELONGATION FACTOR EF1B PROTEIN"/>
    <property type="match status" value="1"/>
</dbReference>
<evidence type="ECO:0000313" key="4">
    <source>
        <dbReference type="EMBL" id="KAK6934024.1"/>
    </source>
</evidence>
<dbReference type="PANTHER" id="PTHR35294:SF4">
    <property type="entry name" value="UBA DOMAIN-CONTAINING PROTEIN"/>
    <property type="match status" value="1"/>
</dbReference>
<dbReference type="Gene3D" id="1.10.8.10">
    <property type="entry name" value="DNA helicase RuvA subunit, C-terminal domain"/>
    <property type="match status" value="1"/>
</dbReference>
<feature type="region of interest" description="Disordered" evidence="2">
    <location>
        <begin position="310"/>
        <end position="330"/>
    </location>
</feature>
<accession>A0AAN8VLW8</accession>
<dbReference type="PROSITE" id="PS50030">
    <property type="entry name" value="UBA"/>
    <property type="match status" value="1"/>
</dbReference>
<organism evidence="4 5">
    <name type="scientific">Dillenia turbinata</name>
    <dbReference type="NCBI Taxonomy" id="194707"/>
    <lineage>
        <taxon>Eukaryota</taxon>
        <taxon>Viridiplantae</taxon>
        <taxon>Streptophyta</taxon>
        <taxon>Embryophyta</taxon>
        <taxon>Tracheophyta</taxon>
        <taxon>Spermatophyta</taxon>
        <taxon>Magnoliopsida</taxon>
        <taxon>eudicotyledons</taxon>
        <taxon>Gunneridae</taxon>
        <taxon>Pentapetalae</taxon>
        <taxon>Dilleniales</taxon>
        <taxon>Dilleniaceae</taxon>
        <taxon>Dillenia</taxon>
    </lineage>
</organism>
<reference evidence="4 5" key="1">
    <citation type="submission" date="2023-12" db="EMBL/GenBank/DDBJ databases">
        <title>A high-quality genome assembly for Dillenia turbinata (Dilleniales).</title>
        <authorList>
            <person name="Chanderbali A."/>
        </authorList>
    </citation>
    <scope>NUCLEOTIDE SEQUENCE [LARGE SCALE GENOMIC DNA]</scope>
    <source>
        <strain evidence="4">LSX21</strain>
        <tissue evidence="4">Leaf</tissue>
    </source>
</reference>
<dbReference type="SUPFAM" id="SSF46934">
    <property type="entry name" value="UBA-like"/>
    <property type="match status" value="1"/>
</dbReference>
<comment type="caution">
    <text evidence="4">The sequence shown here is derived from an EMBL/GenBank/DDBJ whole genome shotgun (WGS) entry which is preliminary data.</text>
</comment>
<gene>
    <name evidence="4" type="ORF">RJ641_036918</name>
</gene>
<proteinExistence type="predicted"/>
<feature type="coiled-coil region" evidence="1">
    <location>
        <begin position="240"/>
        <end position="267"/>
    </location>
</feature>
<feature type="compositionally biased region" description="Basic residues" evidence="2">
    <location>
        <begin position="136"/>
        <end position="145"/>
    </location>
</feature>
<name>A0AAN8VLW8_9MAGN</name>
<feature type="domain" description="UBA" evidence="3">
    <location>
        <begin position="161"/>
        <end position="202"/>
    </location>
</feature>
<dbReference type="EMBL" id="JBAMMX010000009">
    <property type="protein sequence ID" value="KAK6934024.1"/>
    <property type="molecule type" value="Genomic_DNA"/>
</dbReference>
<dbReference type="InterPro" id="IPR009060">
    <property type="entry name" value="UBA-like_sf"/>
</dbReference>
<evidence type="ECO:0000259" key="3">
    <source>
        <dbReference type="PROSITE" id="PS50030"/>
    </source>
</evidence>
<evidence type="ECO:0000256" key="1">
    <source>
        <dbReference type="SAM" id="Coils"/>
    </source>
</evidence>
<evidence type="ECO:0000313" key="5">
    <source>
        <dbReference type="Proteomes" id="UP001370490"/>
    </source>
</evidence>
<sequence>MSPASKSKSKSKEKAAKGAKENQKSSVKASGSANNGNGSLASAYDPLSGTFHNLEAAPVVSSLSPHSSGRFRNIDGTLEHPVGLLGTATEYDSVSNNGSCSNESEDHKERNSGATLRQEPIPGSDNDKREKIRQKNEKKHQRQKEKRAQELHGKCCNYLMSRKLEMLSQQLVAMGFSPERVTMALMLNEGRVEDSVSWLVESEKNTENIDTDIGSGNLRLDISEELAQITAMEVKYNCSKQEVERAVVACQGDLEKAEETLKEQKQEALPDPPKLDESIVSKNLIKPQEKPTASVPVQERKIERDFNYTKVPAKPSTNSNFSKVPASVITPPEPGNRNLLLLKTNQAKVTVDKRWTNVGSSPASYPLASPLQATLPSTKVDARQRAMVSDCKNIQEFQQGAIREPVIMLQRPNSINAKQNLVLNATALPAGTSGWYPNNVLAAETMRPNGKVLLNQVTGNLSSEPFYHQNYLYKNDPFVPSSPLDSRAALLGGLRSTVGAAPPSPSLSVPSSVGLFSGWGSSSSVGWDTGGSMPQCDYTSIDWTLESSNSLPSKFSGLGLGITSPFKDGPGMTPVGENGVHYVGLQDGGLTKESHSSAGSHEWTSPFAGNDIFSVPRHVVSSSP</sequence>
<feature type="compositionally biased region" description="Basic and acidic residues" evidence="2">
    <location>
        <begin position="10"/>
        <end position="23"/>
    </location>
</feature>
<dbReference type="AlphaFoldDB" id="A0AAN8VLW8"/>
<feature type="region of interest" description="Disordered" evidence="2">
    <location>
        <begin position="89"/>
        <end position="149"/>
    </location>
</feature>
<feature type="region of interest" description="Disordered" evidence="2">
    <location>
        <begin position="1"/>
        <end position="47"/>
    </location>
</feature>
<protein>
    <recommendedName>
        <fullName evidence="3">UBA domain-containing protein</fullName>
    </recommendedName>
</protein>
<feature type="compositionally biased region" description="Polar residues" evidence="2">
    <location>
        <begin position="90"/>
        <end position="102"/>
    </location>
</feature>
<keyword evidence="1" id="KW-0175">Coiled coil</keyword>